<dbReference type="EMBL" id="VSSQ01051928">
    <property type="protein sequence ID" value="MPN06048.1"/>
    <property type="molecule type" value="Genomic_DNA"/>
</dbReference>
<dbReference type="AlphaFoldDB" id="A0A645EVH3"/>
<gene>
    <name evidence="1" type="ORF">SDC9_153302</name>
</gene>
<comment type="caution">
    <text evidence="1">The sequence shown here is derived from an EMBL/GenBank/DDBJ whole genome shotgun (WGS) entry which is preliminary data.</text>
</comment>
<accession>A0A645EVH3</accession>
<reference evidence="1" key="1">
    <citation type="submission" date="2019-08" db="EMBL/GenBank/DDBJ databases">
        <authorList>
            <person name="Kucharzyk K."/>
            <person name="Murdoch R.W."/>
            <person name="Higgins S."/>
            <person name="Loffler F."/>
        </authorList>
    </citation>
    <scope>NUCLEOTIDE SEQUENCE</scope>
</reference>
<proteinExistence type="predicted"/>
<organism evidence="1">
    <name type="scientific">bioreactor metagenome</name>
    <dbReference type="NCBI Taxonomy" id="1076179"/>
    <lineage>
        <taxon>unclassified sequences</taxon>
        <taxon>metagenomes</taxon>
        <taxon>ecological metagenomes</taxon>
    </lineage>
</organism>
<evidence type="ECO:0000313" key="1">
    <source>
        <dbReference type="EMBL" id="MPN06048.1"/>
    </source>
</evidence>
<sequence>MLPSISCMLISPSAFSKKFRNRRSELCSLRRSSVSWVMFRPKHIISVFREFSLKNHSMRVFSPSIFVRVVRDLPLLLSCGSSFRILNRSLLFSPKKSTKFCSNTFSFSNPKTSSNEGFTFLKLKSLSSMTCKLLVTRNISEKYSASVFFRLPTKILVTAFASFSRDWICFCEILLGL</sequence>
<protein>
    <submittedName>
        <fullName evidence="1">Uncharacterized protein</fullName>
    </submittedName>
</protein>
<name>A0A645EVH3_9ZZZZ</name>